<gene>
    <name evidence="1" type="ORF">DET61_11684</name>
</gene>
<proteinExistence type="predicted"/>
<dbReference type="AlphaFoldDB" id="A0A368X7V7"/>
<reference evidence="1 2" key="1">
    <citation type="submission" date="2018-07" db="EMBL/GenBank/DDBJ databases">
        <title>Freshwater and sediment microbial communities from various areas in North America, analyzing microbe dynamics in response to fracking.</title>
        <authorList>
            <person name="Lamendella R."/>
        </authorList>
    </citation>
    <scope>NUCLEOTIDE SEQUENCE [LARGE SCALE GENOMIC DNA]</scope>
    <source>
        <strain evidence="1 2">105B</strain>
    </source>
</reference>
<comment type="caution">
    <text evidence="1">The sequence shown here is derived from an EMBL/GenBank/DDBJ whole genome shotgun (WGS) entry which is preliminary data.</text>
</comment>
<accession>A0A368X7V7</accession>
<evidence type="ECO:0000313" key="2">
    <source>
        <dbReference type="Proteomes" id="UP000253647"/>
    </source>
</evidence>
<name>A0A368X7V7_MARNT</name>
<sequence>MTTNHAVQINEAELADMMEEALEMSPSPIMDYHDAIIKQVSDRKYLFGYLVDDHDAANPLTEWDGVGRIYSAHRNSDTHAEMQKALGLDSDWSKDYELVYATEEFRKHWLSIAADHEEFQTWCVENGRPPLETAKLDAYFRNKARRFWKDNNGADAPYLYSEDSIWMFEDVCAAAEEAAYDELRNAGKIGDPDAVVLDCYEHSGVAWSVSGEGMQCRFDTANGAGVWVPDDCTREEIHRRGDQVYAFGRIVEGQRSFQFKLDREFGGGESMLFSSWTDAYQAFEEHLKRYNYKLPKNKSKRGELVERGRDRARKELARNAVELYNDYLNGRVFGIVVASFEINDDGDPKFVEDDAVFGYYGDDDAYDSLKAEIAAREA</sequence>
<evidence type="ECO:0000313" key="1">
    <source>
        <dbReference type="EMBL" id="RCW64043.1"/>
    </source>
</evidence>
<protein>
    <submittedName>
        <fullName evidence="1">Uncharacterized protein</fullName>
    </submittedName>
</protein>
<dbReference type="EMBL" id="QPJI01000016">
    <property type="protein sequence ID" value="RCW64043.1"/>
    <property type="molecule type" value="Genomic_DNA"/>
</dbReference>
<organism evidence="1 2">
    <name type="scientific">Marinobacter nauticus</name>
    <name type="common">Marinobacter hydrocarbonoclasticus</name>
    <name type="synonym">Marinobacter aquaeolei</name>
    <dbReference type="NCBI Taxonomy" id="2743"/>
    <lineage>
        <taxon>Bacteria</taxon>
        <taxon>Pseudomonadati</taxon>
        <taxon>Pseudomonadota</taxon>
        <taxon>Gammaproteobacteria</taxon>
        <taxon>Pseudomonadales</taxon>
        <taxon>Marinobacteraceae</taxon>
        <taxon>Marinobacter</taxon>
    </lineage>
</organism>
<dbReference type="Proteomes" id="UP000253647">
    <property type="component" value="Unassembled WGS sequence"/>
</dbReference>
<dbReference type="RefSeq" id="WP_114435154.1">
    <property type="nucleotide sequence ID" value="NZ_QPJI01000016.1"/>
</dbReference>